<accession>A0A836GSF5</accession>
<comment type="caution">
    <text evidence="4">The sequence shown here is derived from an EMBL/GenBank/DDBJ whole genome shotgun (WGS) entry which is preliminary data.</text>
</comment>
<evidence type="ECO:0000313" key="4">
    <source>
        <dbReference type="EMBL" id="KAG5464141.1"/>
    </source>
</evidence>
<dbReference type="RefSeq" id="XP_067174078.1">
    <property type="nucleotide sequence ID" value="XM_067317973.1"/>
</dbReference>
<gene>
    <name evidence="4" type="ORF">LSCM1_00321</name>
</gene>
<organism evidence="4 5">
    <name type="scientific">Leishmania martiniquensis</name>
    <dbReference type="NCBI Taxonomy" id="1580590"/>
    <lineage>
        <taxon>Eukaryota</taxon>
        <taxon>Discoba</taxon>
        <taxon>Euglenozoa</taxon>
        <taxon>Kinetoplastea</taxon>
        <taxon>Metakinetoplastina</taxon>
        <taxon>Trypanosomatida</taxon>
        <taxon>Trypanosomatidae</taxon>
        <taxon>Leishmaniinae</taxon>
        <taxon>Leishmania</taxon>
    </lineage>
</organism>
<dbReference type="Pfam" id="PF07061">
    <property type="entry name" value="Swi5"/>
    <property type="match status" value="1"/>
</dbReference>
<dbReference type="Proteomes" id="UP000673552">
    <property type="component" value="Chromosome 36"/>
</dbReference>
<keyword evidence="2" id="KW-0227">DNA damage</keyword>
<dbReference type="EMBL" id="JAFEUZ010000036">
    <property type="protein sequence ID" value="KAG5464141.1"/>
    <property type="molecule type" value="Genomic_DNA"/>
</dbReference>
<keyword evidence="3" id="KW-0234">DNA repair</keyword>
<dbReference type="Gene3D" id="1.20.5.170">
    <property type="match status" value="1"/>
</dbReference>
<dbReference type="KEGG" id="lmat:92510485"/>
<protein>
    <submittedName>
        <fullName evidence="4">Uncharacterized protein</fullName>
    </submittedName>
</protein>
<dbReference type="InterPro" id="IPR010760">
    <property type="entry name" value="DNA-repair_Swi5"/>
</dbReference>
<evidence type="ECO:0000256" key="1">
    <source>
        <dbReference type="ARBA" id="ARBA00008060"/>
    </source>
</evidence>
<dbReference type="GeneID" id="92510485"/>
<evidence type="ECO:0000313" key="5">
    <source>
        <dbReference type="Proteomes" id="UP000673552"/>
    </source>
</evidence>
<name>A0A836GSF5_9TRYP</name>
<comment type="similarity">
    <text evidence="1">Belongs to the SWI5/SAE3 family.</text>
</comment>
<evidence type="ECO:0000256" key="3">
    <source>
        <dbReference type="ARBA" id="ARBA00023204"/>
    </source>
</evidence>
<dbReference type="OrthoDB" id="255837at2759"/>
<keyword evidence="5" id="KW-1185">Reference proteome</keyword>
<dbReference type="AlphaFoldDB" id="A0A836GSF5"/>
<reference evidence="4 5" key="1">
    <citation type="submission" date="2021-03" db="EMBL/GenBank/DDBJ databases">
        <title>Leishmania (Mundinia) martiniquensis Genome sequencing and assembly.</title>
        <authorList>
            <person name="Almutairi H."/>
            <person name="Gatherer D."/>
        </authorList>
    </citation>
    <scope>NUCLEOTIDE SEQUENCE [LARGE SCALE GENOMIC DNA]</scope>
    <source>
        <strain evidence="4">LSCM1</strain>
    </source>
</reference>
<sequence>MSTEEETATPYQLLCWELSALPLSELLHRYNEARDLAQELIGLIAQHQSCTIAHAHRILGIRPEAAPRNGGSVG</sequence>
<dbReference type="GO" id="GO:0006281">
    <property type="term" value="P:DNA repair"/>
    <property type="evidence" value="ECO:0007669"/>
    <property type="project" value="UniProtKB-KW"/>
</dbReference>
<evidence type="ECO:0000256" key="2">
    <source>
        <dbReference type="ARBA" id="ARBA00022763"/>
    </source>
</evidence>
<proteinExistence type="inferred from homology"/>